<evidence type="ECO:0000313" key="1">
    <source>
        <dbReference type="EMBL" id="CAG8756518.1"/>
    </source>
</evidence>
<evidence type="ECO:0000313" key="2">
    <source>
        <dbReference type="Proteomes" id="UP000789901"/>
    </source>
</evidence>
<feature type="non-terminal residue" evidence="1">
    <location>
        <position position="1"/>
    </location>
</feature>
<sequence>TDIEFYAIKEHAKTKVHIDSYIKNETLNVPSEHIISLMKIIYCLAKDDIPLNKFKPLVHLGSIVDQSTNISTESHIIFYAKYLINGIKIRFLNLLKIENGDAKSIYTIIINPFITRKEALQKKVEIQKQEEGVLIFIEVEEITNPKSKRILKKHLLLQSLIRHERYTHGTYNISRANLISLLEEAINELKETIVYLIQYQLFNHSCSVGSRCITIPCLESQFIWVFGYLALYRKLQTAIILFTPTKTKDVYNNTKNSSFDILSQDQNIAKFKIKVK</sequence>
<comment type="caution">
    <text evidence="1">The sequence shown here is derived from an EMBL/GenBank/DDBJ whole genome shotgun (WGS) entry which is preliminary data.</text>
</comment>
<reference evidence="1 2" key="1">
    <citation type="submission" date="2021-06" db="EMBL/GenBank/DDBJ databases">
        <authorList>
            <person name="Kallberg Y."/>
            <person name="Tangrot J."/>
            <person name="Rosling A."/>
        </authorList>
    </citation>
    <scope>NUCLEOTIDE SEQUENCE [LARGE SCALE GENOMIC DNA]</scope>
    <source>
        <strain evidence="1 2">120-4 pot B 10/14</strain>
    </source>
</reference>
<keyword evidence="2" id="KW-1185">Reference proteome</keyword>
<accession>A0ABN7VCQ1</accession>
<dbReference type="Proteomes" id="UP000789901">
    <property type="component" value="Unassembled WGS sequence"/>
</dbReference>
<dbReference type="EMBL" id="CAJVQB010012579">
    <property type="protein sequence ID" value="CAG8756518.1"/>
    <property type="molecule type" value="Genomic_DNA"/>
</dbReference>
<name>A0ABN7VCQ1_GIGMA</name>
<organism evidence="1 2">
    <name type="scientific">Gigaspora margarita</name>
    <dbReference type="NCBI Taxonomy" id="4874"/>
    <lineage>
        <taxon>Eukaryota</taxon>
        <taxon>Fungi</taxon>
        <taxon>Fungi incertae sedis</taxon>
        <taxon>Mucoromycota</taxon>
        <taxon>Glomeromycotina</taxon>
        <taxon>Glomeromycetes</taxon>
        <taxon>Diversisporales</taxon>
        <taxon>Gigasporaceae</taxon>
        <taxon>Gigaspora</taxon>
    </lineage>
</organism>
<protein>
    <submittedName>
        <fullName evidence="1">22199_t:CDS:1</fullName>
    </submittedName>
</protein>
<proteinExistence type="predicted"/>
<gene>
    <name evidence="1" type="ORF">GMARGA_LOCUS16975</name>
</gene>